<keyword evidence="3 5" id="KW-1133">Transmembrane helix</keyword>
<accession>A0A9D0ZIX9</accession>
<organism evidence="7 8">
    <name type="scientific">Candidatus Scatavimonas merdigallinarum</name>
    <dbReference type="NCBI Taxonomy" id="2840914"/>
    <lineage>
        <taxon>Bacteria</taxon>
        <taxon>Bacillati</taxon>
        <taxon>Bacillota</taxon>
        <taxon>Clostridia</taxon>
        <taxon>Eubacteriales</taxon>
        <taxon>Oscillospiraceae</taxon>
        <taxon>Oscillospiraceae incertae sedis</taxon>
        <taxon>Candidatus Scatavimonas</taxon>
    </lineage>
</organism>
<comment type="caution">
    <text evidence="7">The sequence shown here is derived from an EMBL/GenBank/DDBJ whole genome shotgun (WGS) entry which is preliminary data.</text>
</comment>
<dbReference type="InterPro" id="IPR052165">
    <property type="entry name" value="Membrane_assoc_protease"/>
</dbReference>
<evidence type="ECO:0000256" key="2">
    <source>
        <dbReference type="ARBA" id="ARBA00022692"/>
    </source>
</evidence>
<sequence>MEQWMPFIWLGIALVMGVLEMCTAQLVSVWFVFGGIAAAVSCIFTDQILIQVGVFAGISLVALLVTRPIVKKLKRGPRVATNADMNIGKTVRVITEINNSLSTGEVKIDDVVWPARTLDGSVIPVGEFVVVKAIEGIKLMVLPQKVAVTK</sequence>
<dbReference type="Pfam" id="PF01957">
    <property type="entry name" value="NfeD"/>
    <property type="match status" value="1"/>
</dbReference>
<evidence type="ECO:0000256" key="3">
    <source>
        <dbReference type="ARBA" id="ARBA00022989"/>
    </source>
</evidence>
<evidence type="ECO:0000313" key="7">
    <source>
        <dbReference type="EMBL" id="HIQ80204.1"/>
    </source>
</evidence>
<evidence type="ECO:0000256" key="5">
    <source>
        <dbReference type="SAM" id="Phobius"/>
    </source>
</evidence>
<dbReference type="GO" id="GO:0005886">
    <property type="term" value="C:plasma membrane"/>
    <property type="evidence" value="ECO:0007669"/>
    <property type="project" value="TreeGrafter"/>
</dbReference>
<dbReference type="InterPro" id="IPR012340">
    <property type="entry name" value="NA-bd_OB-fold"/>
</dbReference>
<name>A0A9D0ZIX9_9FIRM</name>
<evidence type="ECO:0000313" key="8">
    <source>
        <dbReference type="Proteomes" id="UP000886787"/>
    </source>
</evidence>
<reference evidence="7" key="2">
    <citation type="journal article" date="2021" name="PeerJ">
        <title>Extensive microbial diversity within the chicken gut microbiome revealed by metagenomics and culture.</title>
        <authorList>
            <person name="Gilroy R."/>
            <person name="Ravi A."/>
            <person name="Getino M."/>
            <person name="Pursley I."/>
            <person name="Horton D.L."/>
            <person name="Alikhan N.F."/>
            <person name="Baker D."/>
            <person name="Gharbi K."/>
            <person name="Hall N."/>
            <person name="Watson M."/>
            <person name="Adriaenssens E.M."/>
            <person name="Foster-Nyarko E."/>
            <person name="Jarju S."/>
            <person name="Secka A."/>
            <person name="Antonio M."/>
            <person name="Oren A."/>
            <person name="Chaudhuri R.R."/>
            <person name="La Ragione R."/>
            <person name="Hildebrand F."/>
            <person name="Pallen M.J."/>
        </authorList>
    </citation>
    <scope>NUCLEOTIDE SEQUENCE</scope>
    <source>
        <strain evidence="7">ChiSjej1B19-3389</strain>
    </source>
</reference>
<evidence type="ECO:0000256" key="4">
    <source>
        <dbReference type="ARBA" id="ARBA00023136"/>
    </source>
</evidence>
<evidence type="ECO:0000259" key="6">
    <source>
        <dbReference type="Pfam" id="PF01957"/>
    </source>
</evidence>
<dbReference type="PANTHER" id="PTHR33507">
    <property type="entry name" value="INNER MEMBRANE PROTEIN YBBJ"/>
    <property type="match status" value="1"/>
</dbReference>
<feature type="transmembrane region" description="Helical" evidence="5">
    <location>
        <begin position="48"/>
        <end position="65"/>
    </location>
</feature>
<feature type="transmembrane region" description="Helical" evidence="5">
    <location>
        <begin position="7"/>
        <end position="36"/>
    </location>
</feature>
<evidence type="ECO:0000256" key="1">
    <source>
        <dbReference type="ARBA" id="ARBA00004141"/>
    </source>
</evidence>
<dbReference type="AlphaFoldDB" id="A0A9D0ZIX9"/>
<dbReference type="PANTHER" id="PTHR33507:SF3">
    <property type="entry name" value="INNER MEMBRANE PROTEIN YBBJ"/>
    <property type="match status" value="1"/>
</dbReference>
<dbReference type="Proteomes" id="UP000886787">
    <property type="component" value="Unassembled WGS sequence"/>
</dbReference>
<dbReference type="EMBL" id="DVFW01000018">
    <property type="protein sequence ID" value="HIQ80204.1"/>
    <property type="molecule type" value="Genomic_DNA"/>
</dbReference>
<keyword evidence="4 5" id="KW-0472">Membrane</keyword>
<proteinExistence type="predicted"/>
<gene>
    <name evidence="7" type="ORF">IAD32_02840</name>
</gene>
<keyword evidence="2 5" id="KW-0812">Transmembrane</keyword>
<comment type="subcellular location">
    <subcellularLocation>
        <location evidence="1">Membrane</location>
        <topology evidence="1">Multi-pass membrane protein</topology>
    </subcellularLocation>
</comment>
<dbReference type="Gene3D" id="2.40.50.140">
    <property type="entry name" value="Nucleic acid-binding proteins"/>
    <property type="match status" value="1"/>
</dbReference>
<reference evidence="7" key="1">
    <citation type="submission" date="2020-10" db="EMBL/GenBank/DDBJ databases">
        <authorList>
            <person name="Gilroy R."/>
        </authorList>
    </citation>
    <scope>NUCLEOTIDE SEQUENCE</scope>
    <source>
        <strain evidence="7">ChiSjej1B19-3389</strain>
    </source>
</reference>
<feature type="domain" description="NfeD-like C-terminal" evidence="6">
    <location>
        <begin position="86"/>
        <end position="141"/>
    </location>
</feature>
<protein>
    <submittedName>
        <fullName evidence="7">NfeD family protein</fullName>
    </submittedName>
</protein>
<dbReference type="InterPro" id="IPR002810">
    <property type="entry name" value="NfeD-like_C"/>
</dbReference>